<dbReference type="Proteomes" id="UP000826616">
    <property type="component" value="Chromosome"/>
</dbReference>
<dbReference type="RefSeq" id="WP_156424065.1">
    <property type="nucleotide sequence ID" value="NZ_CP080764.1"/>
</dbReference>
<evidence type="ECO:0000256" key="1">
    <source>
        <dbReference type="SAM" id="MobiDB-lite"/>
    </source>
</evidence>
<dbReference type="EMBL" id="CP080764">
    <property type="protein sequence ID" value="QYY44064.1"/>
    <property type="molecule type" value="Genomic_DNA"/>
</dbReference>
<gene>
    <name evidence="2" type="ORF">K3F53_07750</name>
</gene>
<dbReference type="GeneID" id="97141259"/>
<organism evidence="2 3">
    <name type="scientific">Aneurinibacillus thermoaerophilus</name>
    <dbReference type="NCBI Taxonomy" id="143495"/>
    <lineage>
        <taxon>Bacteria</taxon>
        <taxon>Bacillati</taxon>
        <taxon>Bacillota</taxon>
        <taxon>Bacilli</taxon>
        <taxon>Bacillales</taxon>
        <taxon>Paenibacillaceae</taxon>
        <taxon>Aneurinibacillus group</taxon>
        <taxon>Aneurinibacillus</taxon>
    </lineage>
</organism>
<protein>
    <submittedName>
        <fullName evidence="2">Uncharacterized protein</fullName>
    </submittedName>
</protein>
<evidence type="ECO:0000313" key="2">
    <source>
        <dbReference type="EMBL" id="QYY44064.1"/>
    </source>
</evidence>
<accession>A0ABX8YG88</accession>
<feature type="compositionally biased region" description="Basic and acidic residues" evidence="1">
    <location>
        <begin position="40"/>
        <end position="50"/>
    </location>
</feature>
<proteinExistence type="predicted"/>
<sequence>MRRFTVGNVNRTKIISATSGGASMPATRKSGWTSGSAKPMPDKRGKWQPD</sequence>
<evidence type="ECO:0000313" key="3">
    <source>
        <dbReference type="Proteomes" id="UP000826616"/>
    </source>
</evidence>
<reference evidence="2 3" key="1">
    <citation type="submission" date="2021-08" db="EMBL/GenBank/DDBJ databases">
        <title>Complete genome sequence of the strain Aneurinibacillus thermoaerophilus CCM 8960.</title>
        <authorList>
            <person name="Musilova J."/>
            <person name="Kourilova X."/>
            <person name="Pernicova I."/>
            <person name="Bezdicek M."/>
            <person name="Lengerova M."/>
            <person name="Obruca S."/>
            <person name="Sedlar K."/>
        </authorList>
    </citation>
    <scope>NUCLEOTIDE SEQUENCE [LARGE SCALE GENOMIC DNA]</scope>
    <source>
        <strain evidence="2 3">CCM 8960</strain>
    </source>
</reference>
<keyword evidence="3" id="KW-1185">Reference proteome</keyword>
<feature type="region of interest" description="Disordered" evidence="1">
    <location>
        <begin position="16"/>
        <end position="50"/>
    </location>
</feature>
<name>A0ABX8YG88_ANETH</name>